<accession>A0A4R3V1N0</accession>
<dbReference type="RefSeq" id="WP_132477239.1">
    <property type="nucleotide sequence ID" value="NZ_JBEBWM010000073.1"/>
</dbReference>
<evidence type="ECO:0000313" key="3">
    <source>
        <dbReference type="Proteomes" id="UP000294692"/>
    </source>
</evidence>
<reference evidence="2 3" key="1">
    <citation type="submission" date="2019-03" db="EMBL/GenBank/DDBJ databases">
        <title>Genomic Encyclopedia of Type Strains, Phase IV (KMG-IV): sequencing the most valuable type-strain genomes for metagenomic binning, comparative biology and taxonomic classification.</title>
        <authorList>
            <person name="Goeker M."/>
        </authorList>
    </citation>
    <scope>NUCLEOTIDE SEQUENCE [LARGE SCALE GENOMIC DNA]</scope>
    <source>
        <strain evidence="2 3">DSM 100048</strain>
    </source>
</reference>
<dbReference type="AlphaFoldDB" id="A0A4R3V1N0"/>
<keyword evidence="3" id="KW-1185">Reference proteome</keyword>
<sequence length="121" mass="13237">MTQVTPPEEQAGLSMRQLTHLIYGLLAAALLSGGLFGLASVAAIVLAYLKRGDAAGTVYASHFDWVIRTFWWGLLWVALSALATYIFIGWITGLVALVWIVYRLIKGWLALLSNQAPVAEF</sequence>
<proteinExistence type="predicted"/>
<gene>
    <name evidence="2" type="ORF">EV686_10611</name>
</gene>
<dbReference type="Proteomes" id="UP000294692">
    <property type="component" value="Unassembled WGS sequence"/>
</dbReference>
<keyword evidence="1" id="KW-0472">Membrane</keyword>
<dbReference type="OrthoDB" id="5405464at2"/>
<organism evidence="2 3">
    <name type="scientific">Paracandidimonas soli</name>
    <dbReference type="NCBI Taxonomy" id="1917182"/>
    <lineage>
        <taxon>Bacteria</taxon>
        <taxon>Pseudomonadati</taxon>
        <taxon>Pseudomonadota</taxon>
        <taxon>Betaproteobacteria</taxon>
        <taxon>Burkholderiales</taxon>
        <taxon>Alcaligenaceae</taxon>
        <taxon>Paracandidimonas</taxon>
    </lineage>
</organism>
<dbReference type="EMBL" id="SMBX01000006">
    <property type="protein sequence ID" value="TCU97133.1"/>
    <property type="molecule type" value="Genomic_DNA"/>
</dbReference>
<feature type="transmembrane region" description="Helical" evidence="1">
    <location>
        <begin position="69"/>
        <end position="102"/>
    </location>
</feature>
<keyword evidence="1" id="KW-1133">Transmembrane helix</keyword>
<keyword evidence="1" id="KW-0812">Transmembrane</keyword>
<feature type="transmembrane region" description="Helical" evidence="1">
    <location>
        <begin position="21"/>
        <end position="49"/>
    </location>
</feature>
<protein>
    <submittedName>
        <fullName evidence="2">Putative membrane protein</fullName>
    </submittedName>
</protein>
<comment type="caution">
    <text evidence="2">The sequence shown here is derived from an EMBL/GenBank/DDBJ whole genome shotgun (WGS) entry which is preliminary data.</text>
</comment>
<name>A0A4R3V1N0_9BURK</name>
<evidence type="ECO:0000313" key="2">
    <source>
        <dbReference type="EMBL" id="TCU97133.1"/>
    </source>
</evidence>
<evidence type="ECO:0000256" key="1">
    <source>
        <dbReference type="SAM" id="Phobius"/>
    </source>
</evidence>